<dbReference type="STRING" id="5217.A0A4Q1BHW8"/>
<reference evidence="1 2" key="1">
    <citation type="submission" date="2016-06" db="EMBL/GenBank/DDBJ databases">
        <title>Evolution of pathogenesis and genome organization in the Tremellales.</title>
        <authorList>
            <person name="Cuomo C."/>
            <person name="Litvintseva A."/>
            <person name="Heitman J."/>
            <person name="Chen Y."/>
            <person name="Sun S."/>
            <person name="Springer D."/>
            <person name="Dromer F."/>
            <person name="Young S."/>
            <person name="Zeng Q."/>
            <person name="Chapman S."/>
            <person name="Gujja S."/>
            <person name="Saif S."/>
            <person name="Birren B."/>
        </authorList>
    </citation>
    <scope>NUCLEOTIDE SEQUENCE [LARGE SCALE GENOMIC DNA]</scope>
    <source>
        <strain evidence="1 2">ATCC 28783</strain>
    </source>
</reference>
<organism evidence="1 2">
    <name type="scientific">Tremella mesenterica</name>
    <name type="common">Jelly fungus</name>
    <dbReference type="NCBI Taxonomy" id="5217"/>
    <lineage>
        <taxon>Eukaryota</taxon>
        <taxon>Fungi</taxon>
        <taxon>Dikarya</taxon>
        <taxon>Basidiomycota</taxon>
        <taxon>Agaricomycotina</taxon>
        <taxon>Tremellomycetes</taxon>
        <taxon>Tremellales</taxon>
        <taxon>Tremellaceae</taxon>
        <taxon>Tremella</taxon>
    </lineage>
</organism>
<proteinExistence type="predicted"/>
<dbReference type="InterPro" id="IPR052396">
    <property type="entry name" value="Meiotic_Drive_Suppr_Kinase"/>
</dbReference>
<evidence type="ECO:0000313" key="1">
    <source>
        <dbReference type="EMBL" id="RXK37228.1"/>
    </source>
</evidence>
<dbReference type="VEuPathDB" id="FungiDB:TREMEDRAFT_64026"/>
<dbReference type="SUPFAM" id="SSF56112">
    <property type="entry name" value="Protein kinase-like (PK-like)"/>
    <property type="match status" value="1"/>
</dbReference>
<dbReference type="Proteomes" id="UP000289152">
    <property type="component" value="Unassembled WGS sequence"/>
</dbReference>
<dbReference type="InParanoid" id="A0A4Q1BHW8"/>
<dbReference type="PANTHER" id="PTHR37171">
    <property type="entry name" value="SERINE/THREONINE-PROTEIN KINASE YRZF-RELATED"/>
    <property type="match status" value="1"/>
</dbReference>
<dbReference type="PANTHER" id="PTHR37171:SF1">
    <property type="entry name" value="SERINE_THREONINE-PROTEIN KINASE YRZF-RELATED"/>
    <property type="match status" value="1"/>
</dbReference>
<evidence type="ECO:0000313" key="2">
    <source>
        <dbReference type="Proteomes" id="UP000289152"/>
    </source>
</evidence>
<protein>
    <recommendedName>
        <fullName evidence="3">Protein kinase domain-containing protein</fullName>
    </recommendedName>
</protein>
<accession>A0A4Q1BHW8</accession>
<name>A0A4Q1BHW8_TREME</name>
<dbReference type="AlphaFoldDB" id="A0A4Q1BHW8"/>
<keyword evidence="2" id="KW-1185">Reference proteome</keyword>
<sequence length="657" mass="74310">MSDQTQNPLIRDAASPAPLTFMDADIDDMLAELDCGKKATYLFPYLPILQLLVELQACTYTFDSSDGDTRPWCDIQTSGSLITINPNFPRVFTSSNHFCDDIVTPRLRQVCQNLEENMTVRGRRQWSGRFNNGTYCFSEKVLRMGIHLESRIIDLIHEYLNIHPCRMIFGRGLAQEFSIGPLRQWIEHEERFVSNVYHSLFLSDESGSKVNLTRAVVDIRSEMTAPIWVFQGIVKAVKVGSVRIDHEGRAIVTRKKTRKNIGRKVIAQVERLLTYGFFLSVKVTSTFRLATWEVELNFTDTLDPTRDLRFDKLSTMGELGRWGESMTSKACTIGENVTVKELGPPSLYVHIPKEYNFERVRRPDVGHSLLRARRWPNLLHGPVSYHLLTADLPILISPEISINKSCPFPTLRDSARSPSTIGVTEQSPLNHTSASPSCVFIPQSIVLGEPLSWGAMWDVFRITSPPDQPPLPFPMVAKIVAPEAFEVTPSPHFAPRFSDFVRGGTSQRQMRQSVKSELGVYTQLNNLTPPVIPRVLGLWGGTQRGQEVWVMIMEDAGEGLSQRGIQQLSEADKDAIRSLYRRIHQSGFLHGDVQNRHICRPKGSSDPTAFRLIDFDRGRLHGELSEEEWERELEKEKEAVESLLSQVYLSPTSSIAS</sequence>
<dbReference type="OrthoDB" id="3247966at2759"/>
<dbReference type="EMBL" id="SDIL01000074">
    <property type="protein sequence ID" value="RXK37228.1"/>
    <property type="molecule type" value="Genomic_DNA"/>
</dbReference>
<gene>
    <name evidence="1" type="ORF">M231_05518</name>
</gene>
<evidence type="ECO:0008006" key="3">
    <source>
        <dbReference type="Google" id="ProtNLM"/>
    </source>
</evidence>
<comment type="caution">
    <text evidence="1">The sequence shown here is derived from an EMBL/GenBank/DDBJ whole genome shotgun (WGS) entry which is preliminary data.</text>
</comment>
<dbReference type="InterPro" id="IPR011009">
    <property type="entry name" value="Kinase-like_dom_sf"/>
</dbReference>